<comment type="caution">
    <text evidence="2">The sequence shown here is derived from an EMBL/GenBank/DDBJ whole genome shotgun (WGS) entry which is preliminary data.</text>
</comment>
<keyword evidence="1" id="KW-0472">Membrane</keyword>
<dbReference type="AlphaFoldDB" id="A0AB34JBS0"/>
<evidence type="ECO:0000256" key="1">
    <source>
        <dbReference type="SAM" id="Phobius"/>
    </source>
</evidence>
<dbReference type="EMBL" id="JBGBPQ010000010">
    <property type="protein sequence ID" value="KAL1518488.1"/>
    <property type="molecule type" value="Genomic_DNA"/>
</dbReference>
<reference evidence="2 3" key="1">
    <citation type="journal article" date="2024" name="Science">
        <title>Giant polyketide synthase enzymes in the biosynthesis of giant marine polyether toxins.</title>
        <authorList>
            <person name="Fallon T.R."/>
            <person name="Shende V.V."/>
            <person name="Wierzbicki I.H."/>
            <person name="Pendleton A.L."/>
            <person name="Watervoot N.F."/>
            <person name="Auber R.P."/>
            <person name="Gonzalez D.J."/>
            <person name="Wisecaver J.H."/>
            <person name="Moore B.S."/>
        </authorList>
    </citation>
    <scope>NUCLEOTIDE SEQUENCE [LARGE SCALE GENOMIC DNA]</scope>
    <source>
        <strain evidence="2 3">12B1</strain>
    </source>
</reference>
<gene>
    <name evidence="2" type="ORF">AB1Y20_002779</name>
</gene>
<evidence type="ECO:0000313" key="2">
    <source>
        <dbReference type="EMBL" id="KAL1518488.1"/>
    </source>
</evidence>
<feature type="transmembrane region" description="Helical" evidence="1">
    <location>
        <begin position="57"/>
        <end position="76"/>
    </location>
</feature>
<name>A0AB34JBS0_PRYPA</name>
<keyword evidence="1" id="KW-1133">Transmembrane helix</keyword>
<dbReference type="Proteomes" id="UP001515480">
    <property type="component" value="Unassembled WGS sequence"/>
</dbReference>
<proteinExistence type="predicted"/>
<accession>A0AB34JBS0</accession>
<protein>
    <submittedName>
        <fullName evidence="2">Uncharacterized protein</fullName>
    </submittedName>
</protein>
<organism evidence="2 3">
    <name type="scientific">Prymnesium parvum</name>
    <name type="common">Toxic golden alga</name>
    <dbReference type="NCBI Taxonomy" id="97485"/>
    <lineage>
        <taxon>Eukaryota</taxon>
        <taxon>Haptista</taxon>
        <taxon>Haptophyta</taxon>
        <taxon>Prymnesiophyceae</taxon>
        <taxon>Prymnesiales</taxon>
        <taxon>Prymnesiaceae</taxon>
        <taxon>Prymnesium</taxon>
    </lineage>
</organism>
<keyword evidence="3" id="KW-1185">Reference proteome</keyword>
<evidence type="ECO:0000313" key="3">
    <source>
        <dbReference type="Proteomes" id="UP001515480"/>
    </source>
</evidence>
<feature type="transmembrane region" description="Helical" evidence="1">
    <location>
        <begin position="12"/>
        <end position="37"/>
    </location>
</feature>
<sequence length="78" mass="8333">MSEIIVLDHQSGVAIRGFSGAFVLTSAVCGFIAGYQVAEKTYATAEQIDAQWHRTKLFGGTAAVVLASLYLVGRVLKE</sequence>
<keyword evidence="1" id="KW-0812">Transmembrane</keyword>